<dbReference type="Proteomes" id="UP000023541">
    <property type="component" value="Unassembled WGS sequence"/>
</dbReference>
<proteinExistence type="predicted"/>
<dbReference type="Pfam" id="PF13308">
    <property type="entry name" value="YARHG"/>
    <property type="match status" value="1"/>
</dbReference>
<dbReference type="RefSeq" id="WP_034242510.1">
    <property type="nucleotide sequence ID" value="NZ_AQRA01000005.1"/>
</dbReference>
<feature type="domain" description="YARHG" evidence="1">
    <location>
        <begin position="161"/>
        <end position="245"/>
    </location>
</feature>
<sequence>MKTKLSLVIFFFCSVLCLSQNNGTIAKAYVSSRNQEIHPSTIEKMMGVKISDYQGSYSFGESEGESVLGIIYSNGKLFARSSYTDFKNDLGLRYERDPIEYLNGKIKIGKTFFELFQCVETTSFTLNKGTKGLVLHFFENEDGKKYHYMQFSPDYPESIKLKGKYPEASFVKLSIEDLNSYSKNDLKIIRNEIFARKGYIFREGGEMEKYFSQQIWYKRLKNRTNNIKLSDIEKQNVDLILKLEKK</sequence>
<dbReference type="EMBL" id="AQRA01000005">
    <property type="protein sequence ID" value="EZH73743.1"/>
    <property type="molecule type" value="Genomic_DNA"/>
</dbReference>
<dbReference type="InterPro" id="IPR038434">
    <property type="entry name" value="YARHG_sf"/>
</dbReference>
<dbReference type="InterPro" id="IPR025582">
    <property type="entry name" value="YARHG_dom"/>
</dbReference>
<dbReference type="Gene3D" id="1.20.58.1690">
    <property type="match status" value="1"/>
</dbReference>
<reference evidence="2 3" key="1">
    <citation type="submission" date="2014-04" db="EMBL/GenBank/DDBJ databases">
        <title>Aquimarina sp. 22II-S11-z7 Genome Sequencing.</title>
        <authorList>
            <person name="Lai Q."/>
        </authorList>
    </citation>
    <scope>NUCLEOTIDE SEQUENCE [LARGE SCALE GENOMIC DNA]</scope>
    <source>
        <strain evidence="2 3">22II-S11-z7</strain>
    </source>
</reference>
<organism evidence="2 3">
    <name type="scientific">Aquimarina atlantica</name>
    <dbReference type="NCBI Taxonomy" id="1317122"/>
    <lineage>
        <taxon>Bacteria</taxon>
        <taxon>Pseudomonadati</taxon>
        <taxon>Bacteroidota</taxon>
        <taxon>Flavobacteriia</taxon>
        <taxon>Flavobacteriales</taxon>
        <taxon>Flavobacteriaceae</taxon>
        <taxon>Aquimarina</taxon>
    </lineage>
</organism>
<gene>
    <name evidence="2" type="ORF">ATO12_17565</name>
</gene>
<evidence type="ECO:0000313" key="3">
    <source>
        <dbReference type="Proteomes" id="UP000023541"/>
    </source>
</evidence>
<dbReference type="SMART" id="SM01324">
    <property type="entry name" value="YARHG"/>
    <property type="match status" value="1"/>
</dbReference>
<dbReference type="AlphaFoldDB" id="A0A023BVC4"/>
<evidence type="ECO:0000313" key="2">
    <source>
        <dbReference type="EMBL" id="EZH73743.1"/>
    </source>
</evidence>
<comment type="caution">
    <text evidence="2">The sequence shown here is derived from an EMBL/GenBank/DDBJ whole genome shotgun (WGS) entry which is preliminary data.</text>
</comment>
<accession>A0A023BVC4</accession>
<evidence type="ECO:0000259" key="1">
    <source>
        <dbReference type="SMART" id="SM01324"/>
    </source>
</evidence>
<protein>
    <recommendedName>
        <fullName evidence="1">YARHG domain-containing protein</fullName>
    </recommendedName>
</protein>
<name>A0A023BVC4_9FLAO</name>
<dbReference type="STRING" id="1317122.ATO12_17565"/>
<dbReference type="OrthoDB" id="353549at2"/>
<dbReference type="eggNOG" id="COG4640">
    <property type="taxonomic scope" value="Bacteria"/>
</dbReference>
<keyword evidence="3" id="KW-1185">Reference proteome</keyword>